<dbReference type="EMBL" id="CAKMMG010000003">
    <property type="protein sequence ID" value="CAH1208331.1"/>
    <property type="molecule type" value="Genomic_DNA"/>
</dbReference>
<evidence type="ECO:0000259" key="5">
    <source>
        <dbReference type="Pfam" id="PF07532"/>
    </source>
</evidence>
<gene>
    <name evidence="6" type="ORF">PAECIP111892_03091</name>
</gene>
<reference evidence="6" key="1">
    <citation type="submission" date="2022-01" db="EMBL/GenBank/DDBJ databases">
        <authorList>
            <person name="Criscuolo A."/>
        </authorList>
    </citation>
    <scope>NUCLEOTIDE SEQUENCE</scope>
    <source>
        <strain evidence="6">CIP111892</strain>
    </source>
</reference>
<dbReference type="InterPro" id="IPR023296">
    <property type="entry name" value="Glyco_hydro_beta-prop_sf"/>
</dbReference>
<keyword evidence="3" id="KW-0378">Hydrolase</keyword>
<dbReference type="RefSeq" id="WP_236334575.1">
    <property type="nucleotide sequence ID" value="NZ_CAKMMG010000003.1"/>
</dbReference>
<dbReference type="InterPro" id="IPR006710">
    <property type="entry name" value="Glyco_hydro_43"/>
</dbReference>
<evidence type="ECO:0000256" key="1">
    <source>
        <dbReference type="ARBA" id="ARBA00009865"/>
    </source>
</evidence>
<comment type="caution">
    <text evidence="6">The sequence shown here is derived from an EMBL/GenBank/DDBJ whole genome shotgun (WGS) entry which is preliminary data.</text>
</comment>
<keyword evidence="2" id="KW-0732">Signal</keyword>
<dbReference type="CDD" id="cd18818">
    <property type="entry name" value="GH43_GbtXyl43B-like"/>
    <property type="match status" value="1"/>
</dbReference>
<protein>
    <recommendedName>
        <fullName evidence="5">Bacterial Ig-like domain-containing protein</fullName>
    </recommendedName>
</protein>
<evidence type="ECO:0000256" key="3">
    <source>
        <dbReference type="ARBA" id="ARBA00022801"/>
    </source>
</evidence>
<dbReference type="Proteomes" id="UP000838324">
    <property type="component" value="Unassembled WGS sequence"/>
</dbReference>
<evidence type="ECO:0000313" key="6">
    <source>
        <dbReference type="EMBL" id="CAH1208331.1"/>
    </source>
</evidence>
<organism evidence="6 7">
    <name type="scientific">Paenibacillus auburnensis</name>
    <dbReference type="NCBI Taxonomy" id="2905649"/>
    <lineage>
        <taxon>Bacteria</taxon>
        <taxon>Bacillati</taxon>
        <taxon>Bacillota</taxon>
        <taxon>Bacilli</taxon>
        <taxon>Bacillales</taxon>
        <taxon>Paenibacillaceae</taxon>
        <taxon>Paenibacillus</taxon>
    </lineage>
</organism>
<evidence type="ECO:0000313" key="7">
    <source>
        <dbReference type="Proteomes" id="UP000838324"/>
    </source>
</evidence>
<dbReference type="Pfam" id="PF04616">
    <property type="entry name" value="Glyco_hydro_43"/>
    <property type="match status" value="2"/>
</dbReference>
<dbReference type="InterPro" id="IPR011081">
    <property type="entry name" value="Big_4"/>
</dbReference>
<comment type="similarity">
    <text evidence="1">Belongs to the glycosyl hydrolase 43 family.</text>
</comment>
<feature type="domain" description="Bacterial Ig-like" evidence="5">
    <location>
        <begin position="838"/>
        <end position="891"/>
    </location>
</feature>
<evidence type="ECO:0000256" key="2">
    <source>
        <dbReference type="ARBA" id="ARBA00022729"/>
    </source>
</evidence>
<evidence type="ECO:0000256" key="4">
    <source>
        <dbReference type="ARBA" id="ARBA00023295"/>
    </source>
</evidence>
<dbReference type="PANTHER" id="PTHR43817:SF1">
    <property type="entry name" value="HYDROLASE, FAMILY 43, PUTATIVE (AFU_ORTHOLOGUE AFUA_3G01660)-RELATED"/>
    <property type="match status" value="1"/>
</dbReference>
<name>A0ABN8GJ61_9BACL</name>
<keyword evidence="4" id="KW-0326">Glycosidase</keyword>
<dbReference type="SUPFAM" id="SSF75005">
    <property type="entry name" value="Arabinanase/levansucrase/invertase"/>
    <property type="match status" value="3"/>
</dbReference>
<accession>A0ABN8GJ61</accession>
<sequence length="1260" mass="139782">MHAMDNYFRQIPQEKLHKVIAYTDTSKTWKLGQSLHLAIYEQGSIVPLNFGYGVLFAPANYDNTSSFKSGATRTLIHPWLFRMADGKIGVVAESREGMLQGEQETSISASPGSLLFWTTLDLVEYFFEGLITIAEGMILSRPQVTYENGLYVLTWVSTDGDIMESTTTDFKQFTPGSVSVRNRQSNDMKINEDYVSCVLSISEQEECYLRRKLGEVENIGVHPLPEMSVTAGTRLRMDELPGLTALYSDSSTADKIVHWDRVAFEGVDFDKPGTYRITGKAAIKDYAWPLIEKRADPDIVRYEERYYFIATDEALQEHLYIRVADTLEGLADAPDHLLLDRSETGDLSGLFWAPELQLIGGKLHILFAGSTESGKPDWWKHVQCRVMSLEGADPCRAADWSLPQRVTKSDGITPLYDSTGITLDMTYFEVNGTHYYVWSQREIEGGIDSADLMIASMDPVYPARLAGDPVLLAKPRYGWDRQGEVNEGPYMLRRGNDVFLTFSGSSTDNTYAVGLLSAKANSDLLDPESWKLTGYPVLASDHVEGQLGPGHNGFTKDEDGNDVLVFHARPDGGIRSAGLRRVHWAFDGTPVLYMTPERELKLEFRNPVLTIHVKENAGSPELVQETGEITEDYASLLTYTKGTGADDNHVSGQRESALYAAVRMRGASEYDLLNNGRPILFPTSSYAAEPVGSGKMASPSLFRKPDGTFGLIAANGNDDSRVYLFDTDDLTAFTNERLLILNDNGIAVQDPFAEYDENIKAYRVRWTGGDGQHYETITDLEATRCFKPIASLDRQMVPISIPEAAGAVSVIMLTKAEYDRVVQAFSRIINTGVNYPFVTVAIGQSVMLPESVEVLYSDGSSKRMGVLWEAADAAKVDIHTAGEYTVKGTIRQHVYADPFIKYRADPFITRNGDGYYYFTASYPIKGDQDPEGYDRIVLRRSRTLEGLGGTVDLYGNTEEGVEEIVIWDEQNAASNHRFIWAPEIHQIKGKWYVLFTASRKKSDVWAISPAVIGCGGDGDPFKPENWGTEATFCEPVPEDKIAFSNFSLDMTYFEAGGKHYVIWAQYVGHSCLLIASINPECPWKLTSPSVILSSPQYAWEKATDGVGMIDEGPAVIKKDGKIYVAFSASSVNWSYCIGLMTAIEGTDLLNPLNWTKNTYPALTTDDLLDQQGPGHNSFTTDEFGNPVIIYHARTPGEKEGSGNGGLGDPGRHARVKPVHFALDGRIVLSMKPEEELSSQYRVVTLQVIVANKNGDFNETT</sequence>
<proteinExistence type="inferred from homology"/>
<dbReference type="Pfam" id="PF07532">
    <property type="entry name" value="Big_4"/>
    <property type="match status" value="1"/>
</dbReference>
<dbReference type="CDD" id="cd18819">
    <property type="entry name" value="GH43_LbAraf43-like"/>
    <property type="match status" value="1"/>
</dbReference>
<keyword evidence="7" id="KW-1185">Reference proteome</keyword>
<dbReference type="Gene3D" id="2.115.10.20">
    <property type="entry name" value="Glycosyl hydrolase domain, family 43"/>
    <property type="match status" value="2"/>
</dbReference>
<dbReference type="PANTHER" id="PTHR43817">
    <property type="entry name" value="GLYCOSYL HYDROLASE"/>
    <property type="match status" value="1"/>
</dbReference>